<organism evidence="1 2">
    <name type="scientific">Thalictrum thalictroides</name>
    <name type="common">Rue-anemone</name>
    <name type="synonym">Anemone thalictroides</name>
    <dbReference type="NCBI Taxonomy" id="46969"/>
    <lineage>
        <taxon>Eukaryota</taxon>
        <taxon>Viridiplantae</taxon>
        <taxon>Streptophyta</taxon>
        <taxon>Embryophyta</taxon>
        <taxon>Tracheophyta</taxon>
        <taxon>Spermatophyta</taxon>
        <taxon>Magnoliopsida</taxon>
        <taxon>Ranunculales</taxon>
        <taxon>Ranunculaceae</taxon>
        <taxon>Thalictroideae</taxon>
        <taxon>Thalictrum</taxon>
    </lineage>
</organism>
<evidence type="ECO:0000313" key="1">
    <source>
        <dbReference type="EMBL" id="KAF5191371.1"/>
    </source>
</evidence>
<comment type="caution">
    <text evidence="1">The sequence shown here is derived from an EMBL/GenBank/DDBJ whole genome shotgun (WGS) entry which is preliminary data.</text>
</comment>
<dbReference type="Proteomes" id="UP000554482">
    <property type="component" value="Unassembled WGS sequence"/>
</dbReference>
<evidence type="ECO:0000313" key="2">
    <source>
        <dbReference type="Proteomes" id="UP000554482"/>
    </source>
</evidence>
<proteinExistence type="predicted"/>
<sequence length="158" mass="17692">MDDTIIEDKDLMDNYVTLEDESEECGVIEDVEMPIVVDDGYKEGLTSSELSACMRWTRNARDEAVSDITPCLESQVVSYKAKNSQYNVLFQEAIKCAEEGVASDHSFKVALACLREARRKIVDAKKNALSTSKLETVICACNQDGNQIFVSHLDSFHR</sequence>
<accession>A0A7J6W2F4</accession>
<name>A0A7J6W2F4_THATH</name>
<reference evidence="1 2" key="1">
    <citation type="submission" date="2020-06" db="EMBL/GenBank/DDBJ databases">
        <title>Transcriptomic and genomic resources for Thalictrum thalictroides and T. hernandezii: Facilitating candidate gene discovery in an emerging model plant lineage.</title>
        <authorList>
            <person name="Arias T."/>
            <person name="Riano-Pachon D.M."/>
            <person name="Di Stilio V.S."/>
        </authorList>
    </citation>
    <scope>NUCLEOTIDE SEQUENCE [LARGE SCALE GENOMIC DNA]</scope>
    <source>
        <strain evidence="2">cv. WT478/WT964</strain>
        <tissue evidence="1">Leaves</tissue>
    </source>
</reference>
<dbReference type="OrthoDB" id="1748033at2759"/>
<keyword evidence="2" id="KW-1185">Reference proteome</keyword>
<gene>
    <name evidence="1" type="ORF">FRX31_019032</name>
</gene>
<protein>
    <submittedName>
        <fullName evidence="1">Uncharacterized protein</fullName>
    </submittedName>
</protein>
<dbReference type="AlphaFoldDB" id="A0A7J6W2F4"/>
<dbReference type="EMBL" id="JABWDY010022882">
    <property type="protein sequence ID" value="KAF5191371.1"/>
    <property type="molecule type" value="Genomic_DNA"/>
</dbReference>